<reference evidence="1 2" key="1">
    <citation type="journal article" date="2011" name="J. Bacteriol.">
        <title>Complete genome sequence of the industrial strain Ketogulonicigenium vulgare WSH-001.</title>
        <authorList>
            <person name="Liu L."/>
            <person name="Li Y."/>
            <person name="Zhang J."/>
            <person name="Zhou Z."/>
            <person name="Liu J."/>
            <person name="Li X."/>
            <person name="Zhou J."/>
            <person name="Du G."/>
            <person name="Wang L."/>
            <person name="Chen J."/>
        </authorList>
    </citation>
    <scope>NUCLEOTIDE SEQUENCE [LARGE SCALE GENOMIC DNA]</scope>
    <source>
        <strain evidence="1 2">WSH-001</strain>
    </source>
</reference>
<keyword evidence="2" id="KW-1185">Reference proteome</keyword>
<evidence type="ECO:0000313" key="2">
    <source>
        <dbReference type="Proteomes" id="UP000000692"/>
    </source>
</evidence>
<dbReference type="HOGENOM" id="CLU_3311122_0_0_5"/>
<dbReference type="EMBL" id="CP002018">
    <property type="protein sequence ID" value="AEM41979.1"/>
    <property type="molecule type" value="Genomic_DNA"/>
</dbReference>
<dbReference type="Proteomes" id="UP000000692">
    <property type="component" value="Chromosome"/>
</dbReference>
<proteinExistence type="predicted"/>
<organism evidence="1 2">
    <name type="scientific">Ketogulonicigenium vulgare (strain WSH-001)</name>
    <dbReference type="NCBI Taxonomy" id="759362"/>
    <lineage>
        <taxon>Bacteria</taxon>
        <taxon>Pseudomonadati</taxon>
        <taxon>Pseudomonadota</taxon>
        <taxon>Alphaproteobacteria</taxon>
        <taxon>Rhodobacterales</taxon>
        <taxon>Roseobacteraceae</taxon>
        <taxon>Ketogulonicigenium</taxon>
    </lineage>
</organism>
<protein>
    <submittedName>
        <fullName evidence="1">Uncharacterized protein</fullName>
    </submittedName>
</protein>
<dbReference type="KEGG" id="kvl:KVU_2140"/>
<sequence length="39" mass="4373">MAVPRSFMRCLAKCPVIVAGRIFSSHLRESQNCDHAGRK</sequence>
<gene>
    <name evidence="1" type="ordered locus">KVU_2140</name>
</gene>
<accession>F9Y5Q4</accession>
<evidence type="ECO:0000313" key="1">
    <source>
        <dbReference type="EMBL" id="AEM41979.1"/>
    </source>
</evidence>
<dbReference type="AlphaFoldDB" id="F9Y5Q4"/>
<name>F9Y5Q4_KETVW</name>